<organism evidence="8 9">
    <name type="scientific">Deinococcus koreensis</name>
    <dbReference type="NCBI Taxonomy" id="2054903"/>
    <lineage>
        <taxon>Bacteria</taxon>
        <taxon>Thermotogati</taxon>
        <taxon>Deinococcota</taxon>
        <taxon>Deinococci</taxon>
        <taxon>Deinococcales</taxon>
        <taxon>Deinococcaceae</taxon>
        <taxon>Deinococcus</taxon>
    </lineage>
</organism>
<sequence length="386" mass="42023">MWGSLEPMPAPTHLSLFSGAGGLDLGLEAAGFETRAVVEIDRAARATLEHNTRRLGRFPFMAADITALSVDDLLAATGLRRGEVTLLSGGPPCQPFSTAGRREALNDPRGSLFRDFLRMVEGTAPRFFIMENVRGLLSATLRHRPISARNGSPPSPEEERGSAFAVILAEFGRIGYSVTAGLLNAADYGCPQVRERVVLLGSRDHERVALPPPTHSRTGEQGLPRWRTLRDGLAGLHDPQPQFQPYSEARAQYLRLVPEGGNWRSLPPELKEDAMGGAYRSGGGKVGFYRRLAWDKPAPTVTTSPSQKATDMCHPSEDRPISVREAARLQGFPDDWTFCGSVSDQYRQIGNAVPTQLGEAIGRSLTYTLRGDTEPAPEGMLQRVPA</sequence>
<reference evidence="8 9" key="1">
    <citation type="submission" date="2018-01" db="EMBL/GenBank/DDBJ databases">
        <title>Deinococcus koreensis sp. nov., a radiation-resistant bacterium isolated from river water.</title>
        <authorList>
            <person name="Choi A."/>
        </authorList>
    </citation>
    <scope>NUCLEOTIDE SEQUENCE [LARGE SCALE GENOMIC DNA]</scope>
    <source>
        <strain evidence="8 9">SJW1-2</strain>
    </source>
</reference>
<dbReference type="InterPro" id="IPR001525">
    <property type="entry name" value="C5_MeTfrase"/>
</dbReference>
<proteinExistence type="inferred from homology"/>
<evidence type="ECO:0000256" key="2">
    <source>
        <dbReference type="ARBA" id="ARBA00022603"/>
    </source>
</evidence>
<evidence type="ECO:0000256" key="1">
    <source>
        <dbReference type="ARBA" id="ARBA00011975"/>
    </source>
</evidence>
<dbReference type="GO" id="GO:0032259">
    <property type="term" value="P:methylation"/>
    <property type="evidence" value="ECO:0007669"/>
    <property type="project" value="UniProtKB-KW"/>
</dbReference>
<dbReference type="InterPro" id="IPR029063">
    <property type="entry name" value="SAM-dependent_MTases_sf"/>
</dbReference>
<accession>A0A2K3UWE5</accession>
<keyword evidence="9" id="KW-1185">Reference proteome</keyword>
<evidence type="ECO:0000313" key="8">
    <source>
        <dbReference type="EMBL" id="PNY80857.1"/>
    </source>
</evidence>
<dbReference type="REBASE" id="291412">
    <property type="entry name" value="M.DkoSJW12ORF5275P"/>
</dbReference>
<evidence type="ECO:0000256" key="4">
    <source>
        <dbReference type="ARBA" id="ARBA00022691"/>
    </source>
</evidence>
<comment type="similarity">
    <text evidence="6 7">Belongs to the class I-like SAM-binding methyltransferase superfamily. C5-methyltransferase family.</text>
</comment>
<evidence type="ECO:0000256" key="3">
    <source>
        <dbReference type="ARBA" id="ARBA00022679"/>
    </source>
</evidence>
<dbReference type="PROSITE" id="PS51679">
    <property type="entry name" value="SAM_MT_C5"/>
    <property type="match status" value="1"/>
</dbReference>
<evidence type="ECO:0000256" key="5">
    <source>
        <dbReference type="ARBA" id="ARBA00022747"/>
    </source>
</evidence>
<keyword evidence="3 6" id="KW-0808">Transferase</keyword>
<evidence type="ECO:0000313" key="9">
    <source>
        <dbReference type="Proteomes" id="UP000236379"/>
    </source>
</evidence>
<dbReference type="Pfam" id="PF00145">
    <property type="entry name" value="DNA_methylase"/>
    <property type="match status" value="1"/>
</dbReference>
<comment type="caution">
    <text evidence="8">The sequence shown here is derived from an EMBL/GenBank/DDBJ whole genome shotgun (WGS) entry which is preliminary data.</text>
</comment>
<feature type="active site" evidence="6">
    <location>
        <position position="93"/>
    </location>
</feature>
<protein>
    <recommendedName>
        <fullName evidence="1">DNA (cytosine-5-)-methyltransferase</fullName>
        <ecNumber evidence="1">2.1.1.37</ecNumber>
    </recommendedName>
</protein>
<dbReference type="GO" id="GO:0009307">
    <property type="term" value="P:DNA restriction-modification system"/>
    <property type="evidence" value="ECO:0007669"/>
    <property type="project" value="UniProtKB-KW"/>
</dbReference>
<dbReference type="EMBL" id="PPPD01000001">
    <property type="protein sequence ID" value="PNY80857.1"/>
    <property type="molecule type" value="Genomic_DNA"/>
</dbReference>
<dbReference type="PANTHER" id="PTHR10629:SF52">
    <property type="entry name" value="DNA (CYTOSINE-5)-METHYLTRANSFERASE 1"/>
    <property type="match status" value="1"/>
</dbReference>
<name>A0A2K3UWE5_9DEIO</name>
<dbReference type="GO" id="GO:0003886">
    <property type="term" value="F:DNA (cytosine-5-)-methyltransferase activity"/>
    <property type="evidence" value="ECO:0007669"/>
    <property type="project" value="UniProtKB-EC"/>
</dbReference>
<dbReference type="GO" id="GO:0044027">
    <property type="term" value="P:negative regulation of gene expression via chromosomal CpG island methylation"/>
    <property type="evidence" value="ECO:0007669"/>
    <property type="project" value="TreeGrafter"/>
</dbReference>
<dbReference type="NCBIfam" id="TIGR00675">
    <property type="entry name" value="dcm"/>
    <property type="match status" value="1"/>
</dbReference>
<evidence type="ECO:0000256" key="6">
    <source>
        <dbReference type="PROSITE-ProRule" id="PRU01016"/>
    </source>
</evidence>
<dbReference type="InterPro" id="IPR050390">
    <property type="entry name" value="C5-Methyltransferase"/>
</dbReference>
<dbReference type="OrthoDB" id="9813719at2"/>
<keyword evidence="2 6" id="KW-0489">Methyltransferase</keyword>
<dbReference type="Proteomes" id="UP000236379">
    <property type="component" value="Unassembled WGS sequence"/>
</dbReference>
<dbReference type="CDD" id="cd00315">
    <property type="entry name" value="Cyt_C5_DNA_methylase"/>
    <property type="match status" value="1"/>
</dbReference>
<dbReference type="Gene3D" id="3.40.50.150">
    <property type="entry name" value="Vaccinia Virus protein VP39"/>
    <property type="match status" value="1"/>
</dbReference>
<dbReference type="EC" id="2.1.1.37" evidence="1"/>
<evidence type="ECO:0000256" key="7">
    <source>
        <dbReference type="RuleBase" id="RU000416"/>
    </source>
</evidence>
<dbReference type="SUPFAM" id="SSF53335">
    <property type="entry name" value="S-adenosyl-L-methionine-dependent methyltransferases"/>
    <property type="match status" value="1"/>
</dbReference>
<gene>
    <name evidence="8" type="ORF">CVO96_05275</name>
</gene>
<dbReference type="PRINTS" id="PR00105">
    <property type="entry name" value="C5METTRFRASE"/>
</dbReference>
<dbReference type="PANTHER" id="PTHR10629">
    <property type="entry name" value="CYTOSINE-SPECIFIC METHYLTRANSFERASE"/>
    <property type="match status" value="1"/>
</dbReference>
<keyword evidence="4 6" id="KW-0949">S-adenosyl-L-methionine</keyword>
<keyword evidence="5" id="KW-0680">Restriction system</keyword>
<dbReference type="GO" id="GO:0003677">
    <property type="term" value="F:DNA binding"/>
    <property type="evidence" value="ECO:0007669"/>
    <property type="project" value="TreeGrafter"/>
</dbReference>
<dbReference type="AlphaFoldDB" id="A0A2K3UWE5"/>
<dbReference type="Gene3D" id="3.90.120.10">
    <property type="entry name" value="DNA Methylase, subunit A, domain 2"/>
    <property type="match status" value="1"/>
</dbReference>